<accession>A0ABV7Z5T5</accession>
<dbReference type="SUPFAM" id="SSF109604">
    <property type="entry name" value="HD-domain/PDEase-like"/>
    <property type="match status" value="1"/>
</dbReference>
<dbReference type="InterPro" id="IPR037522">
    <property type="entry name" value="HD_GYP_dom"/>
</dbReference>
<dbReference type="PANTHER" id="PTHR45228">
    <property type="entry name" value="CYCLIC DI-GMP PHOSPHODIESTERASE TM_0186-RELATED"/>
    <property type="match status" value="1"/>
</dbReference>
<dbReference type="EC" id="3.1.4.-" evidence="2"/>
<evidence type="ECO:0000313" key="2">
    <source>
        <dbReference type="EMBL" id="MFC3832012.1"/>
    </source>
</evidence>
<feature type="domain" description="HD-GYP" evidence="1">
    <location>
        <begin position="174"/>
        <end position="365"/>
    </location>
</feature>
<dbReference type="InterPro" id="IPR003018">
    <property type="entry name" value="GAF"/>
</dbReference>
<gene>
    <name evidence="2" type="ORF">ACFOSB_04000</name>
</gene>
<keyword evidence="3" id="KW-1185">Reference proteome</keyword>
<dbReference type="CDD" id="cd00077">
    <property type="entry name" value="HDc"/>
    <property type="match status" value="1"/>
</dbReference>
<dbReference type="NCBIfam" id="TIGR00277">
    <property type="entry name" value="HDIG"/>
    <property type="match status" value="1"/>
</dbReference>
<dbReference type="Gene3D" id="1.10.3210.10">
    <property type="entry name" value="Hypothetical protein af1432"/>
    <property type="match status" value="1"/>
</dbReference>
<proteinExistence type="predicted"/>
<dbReference type="InterPro" id="IPR003607">
    <property type="entry name" value="HD/PDEase_dom"/>
</dbReference>
<organism evidence="2 3">
    <name type="scientific">Deinococcus rufus</name>
    <dbReference type="NCBI Taxonomy" id="2136097"/>
    <lineage>
        <taxon>Bacteria</taxon>
        <taxon>Thermotogati</taxon>
        <taxon>Deinococcota</taxon>
        <taxon>Deinococci</taxon>
        <taxon>Deinococcales</taxon>
        <taxon>Deinococcaceae</taxon>
        <taxon>Deinococcus</taxon>
    </lineage>
</organism>
<dbReference type="InterPro" id="IPR052020">
    <property type="entry name" value="Cyclic_di-GMP/3'3'-cGAMP_PDE"/>
</dbReference>
<dbReference type="PROSITE" id="PS51832">
    <property type="entry name" value="HD_GYP"/>
    <property type="match status" value="1"/>
</dbReference>
<dbReference type="SUPFAM" id="SSF55781">
    <property type="entry name" value="GAF domain-like"/>
    <property type="match status" value="1"/>
</dbReference>
<name>A0ABV7Z5T5_9DEIO</name>
<dbReference type="InterPro" id="IPR006675">
    <property type="entry name" value="HDIG_dom"/>
</dbReference>
<dbReference type="Proteomes" id="UP001595803">
    <property type="component" value="Unassembled WGS sequence"/>
</dbReference>
<dbReference type="GO" id="GO:0016787">
    <property type="term" value="F:hydrolase activity"/>
    <property type="evidence" value="ECO:0007669"/>
    <property type="project" value="UniProtKB-KW"/>
</dbReference>
<dbReference type="SMART" id="SM00065">
    <property type="entry name" value="GAF"/>
    <property type="match status" value="1"/>
</dbReference>
<sequence length="365" mass="39281">MATLHGDVVPELTLELARLGLSAQDLGSAMQPVLDTLVTRTAAVGSGYFQWRDQTLTFAARAGSGHMPDGPIMAALLAHGLPGDLPLMDELRAASGVLFFPDTRDDAATAGFPELGVLALLAAPVRARSGELVGALLAHVFTPHLWTADERVLVSHVTSLLSLLAARLDAEERELAAQEGALRALGLCLEARDAETQGHTDRVTALALTLAARLNLPDDERRALRWGAYLHDIGKIGIPDDILRHPGALDAQMWTRMKAHVPDGLSLARQLPFLPATTLDVIACHHERWDGTGYPEGRAGNDIPLPARIFAVCDVFDALTHARPYKAAWSLDDTVAEIRAGRGTHFDPQVVDALLDELDARAPRH</sequence>
<evidence type="ECO:0000313" key="3">
    <source>
        <dbReference type="Proteomes" id="UP001595803"/>
    </source>
</evidence>
<evidence type="ECO:0000259" key="1">
    <source>
        <dbReference type="PROSITE" id="PS51832"/>
    </source>
</evidence>
<reference evidence="3" key="1">
    <citation type="journal article" date="2019" name="Int. J. Syst. Evol. Microbiol.">
        <title>The Global Catalogue of Microorganisms (GCM) 10K type strain sequencing project: providing services to taxonomists for standard genome sequencing and annotation.</title>
        <authorList>
            <consortium name="The Broad Institute Genomics Platform"/>
            <consortium name="The Broad Institute Genome Sequencing Center for Infectious Disease"/>
            <person name="Wu L."/>
            <person name="Ma J."/>
        </authorList>
    </citation>
    <scope>NUCLEOTIDE SEQUENCE [LARGE SCALE GENOMIC DNA]</scope>
    <source>
        <strain evidence="3">CCTCC AB 2017081</strain>
    </source>
</reference>
<dbReference type="Pfam" id="PF13487">
    <property type="entry name" value="HD_5"/>
    <property type="match status" value="1"/>
</dbReference>
<dbReference type="RefSeq" id="WP_322472871.1">
    <property type="nucleotide sequence ID" value="NZ_JBHRZG010000003.1"/>
</dbReference>
<protein>
    <submittedName>
        <fullName evidence="2">HD-GYP domain-containing protein</fullName>
        <ecNumber evidence="2">3.1.4.-</ecNumber>
    </submittedName>
</protein>
<dbReference type="Gene3D" id="3.30.450.40">
    <property type="match status" value="1"/>
</dbReference>
<comment type="caution">
    <text evidence="2">The sequence shown here is derived from an EMBL/GenBank/DDBJ whole genome shotgun (WGS) entry which is preliminary data.</text>
</comment>
<dbReference type="PANTHER" id="PTHR45228:SF8">
    <property type="entry name" value="TWO-COMPONENT RESPONSE REGULATOR-RELATED"/>
    <property type="match status" value="1"/>
</dbReference>
<dbReference type="InterPro" id="IPR029016">
    <property type="entry name" value="GAF-like_dom_sf"/>
</dbReference>
<dbReference type="SMART" id="SM00471">
    <property type="entry name" value="HDc"/>
    <property type="match status" value="1"/>
</dbReference>
<keyword evidence="2" id="KW-0378">Hydrolase</keyword>
<dbReference type="EMBL" id="JBHRZG010000003">
    <property type="protein sequence ID" value="MFC3832012.1"/>
    <property type="molecule type" value="Genomic_DNA"/>
</dbReference>